<keyword evidence="2" id="KW-1185">Reference proteome</keyword>
<name>A0ACC2ZWQ6_9EURO</name>
<gene>
    <name evidence="1" type="ORF">H2198_008667</name>
</gene>
<evidence type="ECO:0000313" key="2">
    <source>
        <dbReference type="Proteomes" id="UP001172386"/>
    </source>
</evidence>
<proteinExistence type="predicted"/>
<evidence type="ECO:0000313" key="1">
    <source>
        <dbReference type="EMBL" id="KAJ9652081.1"/>
    </source>
</evidence>
<accession>A0ACC2ZWQ6</accession>
<dbReference type="Proteomes" id="UP001172386">
    <property type="component" value="Unassembled WGS sequence"/>
</dbReference>
<organism evidence="1 2">
    <name type="scientific">Neophaeococcomyces mojaviensis</name>
    <dbReference type="NCBI Taxonomy" id="3383035"/>
    <lineage>
        <taxon>Eukaryota</taxon>
        <taxon>Fungi</taxon>
        <taxon>Dikarya</taxon>
        <taxon>Ascomycota</taxon>
        <taxon>Pezizomycotina</taxon>
        <taxon>Eurotiomycetes</taxon>
        <taxon>Chaetothyriomycetidae</taxon>
        <taxon>Chaetothyriales</taxon>
        <taxon>Chaetothyriales incertae sedis</taxon>
        <taxon>Neophaeococcomyces</taxon>
    </lineage>
</organism>
<reference evidence="1" key="1">
    <citation type="submission" date="2022-10" db="EMBL/GenBank/DDBJ databases">
        <title>Culturing micro-colonial fungi from biological soil crusts in the Mojave desert and describing Neophaeococcomyces mojavensis, and introducing the new genera and species Taxawa tesnikishii.</title>
        <authorList>
            <person name="Kurbessoian T."/>
            <person name="Stajich J.E."/>
        </authorList>
    </citation>
    <scope>NUCLEOTIDE SEQUENCE</scope>
    <source>
        <strain evidence="1">JES_112</strain>
    </source>
</reference>
<protein>
    <submittedName>
        <fullName evidence="1">Uncharacterized protein</fullName>
    </submittedName>
</protein>
<dbReference type="EMBL" id="JAPDRQ010000219">
    <property type="protein sequence ID" value="KAJ9652081.1"/>
    <property type="molecule type" value="Genomic_DNA"/>
</dbReference>
<sequence length="387" mass="43520">MIAKPINESIKDIAEPRKDSLGLPEPTRARLEKAGIDLSNGYPYRPARPLYLQDVFNIRNEEREHVEAGARADKSKKALLSAATKVTDLTTHIGTEIEGLQLKDLTPQQKDELGLLIAERSVVFFRNQDISPQQQKELGEWYGEIEIHPQVPQVPGIEGVTVIWPALQATENPANFRRPGGASRWHTDLVHERQPAGVTHLHNDTVPPTGGDTLWASGYAAYEKLSPDFRKIIDGKRAVYRSAHPYLDRNEPTAGPKFIERIHPLVRVHPATGWKALWVNRAMTDRIVGLDKDESDVILGYLFDVFEKNVDIQVRFKWTPGTSALWDNRITIHNASWDYGGRHPRHGTRVTSLAEKPFFDPSAPTRREALGLLGDDEKVVEQEAVEG</sequence>
<comment type="caution">
    <text evidence="1">The sequence shown here is derived from an EMBL/GenBank/DDBJ whole genome shotgun (WGS) entry which is preliminary data.</text>
</comment>